<dbReference type="AlphaFoldDB" id="A0AAE9MVI2"/>
<dbReference type="InterPro" id="IPR043519">
    <property type="entry name" value="NT_sf"/>
</dbReference>
<dbReference type="SUPFAM" id="SSF81301">
    <property type="entry name" value="Nucleotidyltransferase"/>
    <property type="match status" value="1"/>
</dbReference>
<dbReference type="RefSeq" id="WP_255806443.1">
    <property type="nucleotide sequence ID" value="NZ_CP038802.1"/>
</dbReference>
<proteinExistence type="predicted"/>
<reference evidence="3" key="1">
    <citation type="submission" date="2019-04" db="EMBL/GenBank/DDBJ databases">
        <title>Whole genome sequencing of oral phylogroup 2 treponemes.</title>
        <authorList>
            <person name="Chan Y."/>
            <person name="Zeng H.H."/>
            <person name="Yu X.L."/>
            <person name="Leung W.K."/>
            <person name="Watt R.M."/>
        </authorList>
    </citation>
    <scope>NUCLEOTIDE SEQUENCE</scope>
    <source>
        <strain evidence="3">OMZ 835</strain>
        <strain evidence="2">OMZ 847</strain>
    </source>
</reference>
<dbReference type="EMBL" id="CP038804">
    <property type="protein sequence ID" value="UTY33521.1"/>
    <property type="molecule type" value="Genomic_DNA"/>
</dbReference>
<dbReference type="Proteomes" id="UP001059401">
    <property type="component" value="Chromosome"/>
</dbReference>
<dbReference type="Gene3D" id="3.30.460.10">
    <property type="entry name" value="Beta Polymerase, domain 2"/>
    <property type="match status" value="1"/>
</dbReference>
<dbReference type="Pfam" id="PF18765">
    <property type="entry name" value="Polbeta"/>
    <property type="match status" value="1"/>
</dbReference>
<accession>A0AAE9MVI2</accession>
<evidence type="ECO:0000313" key="2">
    <source>
        <dbReference type="EMBL" id="UTY28656.1"/>
    </source>
</evidence>
<dbReference type="EMBL" id="CP038802">
    <property type="protein sequence ID" value="UTY28656.1"/>
    <property type="molecule type" value="Genomic_DNA"/>
</dbReference>
<keyword evidence="5" id="KW-1185">Reference proteome</keyword>
<dbReference type="InterPro" id="IPR041633">
    <property type="entry name" value="Polbeta"/>
</dbReference>
<organism evidence="3 4">
    <name type="scientific">Treponema putidum</name>
    <dbReference type="NCBI Taxonomy" id="221027"/>
    <lineage>
        <taxon>Bacteria</taxon>
        <taxon>Pseudomonadati</taxon>
        <taxon>Spirochaetota</taxon>
        <taxon>Spirochaetia</taxon>
        <taxon>Spirochaetales</taxon>
        <taxon>Treponemataceae</taxon>
        <taxon>Treponema</taxon>
    </lineage>
</organism>
<sequence length="104" mass="12028">MITNEIRCIAEQLKKSVNPQKIYLFGSFARNEEQADSDYDFYLVMSDSVTDRLSVSQKAYRALRGLKRRSVDIVVGSVSGFEERKTRKTLENIIDREGLVLYEK</sequence>
<gene>
    <name evidence="3" type="ORF">E4N74_05430</name>
    <name evidence="2" type="ORF">E4N76_06350</name>
</gene>
<evidence type="ECO:0000313" key="4">
    <source>
        <dbReference type="Proteomes" id="UP001058682"/>
    </source>
</evidence>
<dbReference type="Proteomes" id="UP001058682">
    <property type="component" value="Chromosome"/>
</dbReference>
<evidence type="ECO:0000313" key="5">
    <source>
        <dbReference type="Proteomes" id="UP001059401"/>
    </source>
</evidence>
<evidence type="ECO:0000259" key="1">
    <source>
        <dbReference type="Pfam" id="PF18765"/>
    </source>
</evidence>
<evidence type="ECO:0000313" key="3">
    <source>
        <dbReference type="EMBL" id="UTY33521.1"/>
    </source>
</evidence>
<dbReference type="CDD" id="cd05403">
    <property type="entry name" value="NT_KNTase_like"/>
    <property type="match status" value="1"/>
</dbReference>
<feature type="domain" description="Polymerase beta nucleotidyltransferase" evidence="1">
    <location>
        <begin position="9"/>
        <end position="75"/>
    </location>
</feature>
<protein>
    <submittedName>
        <fullName evidence="3">Nucleotidyltransferase domain-containing protein</fullName>
    </submittedName>
</protein>
<name>A0AAE9MVI2_9SPIR</name>